<name>A0A3D8RA89_9EURO</name>
<dbReference type="Gene3D" id="3.80.10.10">
    <property type="entry name" value="Ribonuclease Inhibitor"/>
    <property type="match status" value="1"/>
</dbReference>
<evidence type="ECO:0000259" key="1">
    <source>
        <dbReference type="Pfam" id="PF12937"/>
    </source>
</evidence>
<dbReference type="InterPro" id="IPR001810">
    <property type="entry name" value="F-box_dom"/>
</dbReference>
<evidence type="ECO:0000313" key="2">
    <source>
        <dbReference type="EMBL" id="RDW70784.1"/>
    </source>
</evidence>
<reference evidence="2 3" key="1">
    <citation type="journal article" date="2018" name="IMA Fungus">
        <title>IMA Genome-F 9: Draft genome sequence of Annulohypoxylon stygium, Aspergillus mulundensis, Berkeleyomyces basicola (syn. Thielaviopsis basicola), Ceratocystis smalleyi, two Cercospora beticola strains, Coleophoma cylindrospora, Fusarium fracticaudum, Phialophora cf. hyalina, and Morchella septimelata.</title>
        <authorList>
            <person name="Wingfield B.D."/>
            <person name="Bills G.F."/>
            <person name="Dong Y."/>
            <person name="Huang W."/>
            <person name="Nel W.J."/>
            <person name="Swalarsk-Parry B.S."/>
            <person name="Vaghefi N."/>
            <person name="Wilken P.M."/>
            <person name="An Z."/>
            <person name="de Beer Z.W."/>
            <person name="De Vos L."/>
            <person name="Chen L."/>
            <person name="Duong T.A."/>
            <person name="Gao Y."/>
            <person name="Hammerbacher A."/>
            <person name="Kikkert J.R."/>
            <person name="Li Y."/>
            <person name="Li H."/>
            <person name="Li K."/>
            <person name="Li Q."/>
            <person name="Liu X."/>
            <person name="Ma X."/>
            <person name="Naidoo K."/>
            <person name="Pethybridge S.J."/>
            <person name="Sun J."/>
            <person name="Steenkamp E.T."/>
            <person name="van der Nest M.A."/>
            <person name="van Wyk S."/>
            <person name="Wingfield M.J."/>
            <person name="Xiong C."/>
            <person name="Yue Q."/>
            <person name="Zhang X."/>
        </authorList>
    </citation>
    <scope>NUCLEOTIDE SEQUENCE [LARGE SCALE GENOMIC DNA]</scope>
    <source>
        <strain evidence="2 3">DSM 5745</strain>
    </source>
</reference>
<dbReference type="GeneID" id="38118665"/>
<organism evidence="2 3">
    <name type="scientific">Aspergillus mulundensis</name>
    <dbReference type="NCBI Taxonomy" id="1810919"/>
    <lineage>
        <taxon>Eukaryota</taxon>
        <taxon>Fungi</taxon>
        <taxon>Dikarya</taxon>
        <taxon>Ascomycota</taxon>
        <taxon>Pezizomycotina</taxon>
        <taxon>Eurotiomycetes</taxon>
        <taxon>Eurotiomycetidae</taxon>
        <taxon>Eurotiales</taxon>
        <taxon>Aspergillaceae</taxon>
        <taxon>Aspergillus</taxon>
        <taxon>Aspergillus subgen. Nidulantes</taxon>
    </lineage>
</organism>
<feature type="domain" description="F-box" evidence="1">
    <location>
        <begin position="23"/>
        <end position="51"/>
    </location>
</feature>
<protein>
    <recommendedName>
        <fullName evidence="1">F-box domain-containing protein</fullName>
    </recommendedName>
</protein>
<dbReference type="Pfam" id="PF12937">
    <property type="entry name" value="F-box-like"/>
    <property type="match status" value="1"/>
</dbReference>
<sequence length="396" mass="45044">MMLEKNPSAFEGRRCKPSLTDWIQCLPPEIALQILSYLSFDDLLSFGATSRLNNEYHIVSLKRLRLGVFEKRVHSIISLLQAGWASPEQLGGTWGEEAERNYTITVIQQQSKPMRPWAQEKKFCQSINPRHRLLMQPNRPQTQEQMVRLQNQIFARALRRYGPSLRALEFMAYDLSLEGATALGANCQHRLRELALRFEHPHIRDGVVRPSTWLRPAPANEAWNSLIGIGRFKDIGLCNLESLTLERAGITSWQLMMLVKRNPDLTILKLRTCRGARPEFLYWLGGLKSDLNETETHLDGPAPGAKLEILALEHCHRLLERPVEENDNSADGILDSGFEWVRGLSNLQSLSFSESAHIPSALIDEANKAIWKIPKVILPYCLSDGDTPIAVDPRWK</sequence>
<dbReference type="SUPFAM" id="SSF52047">
    <property type="entry name" value="RNI-like"/>
    <property type="match status" value="1"/>
</dbReference>
<dbReference type="OrthoDB" id="5425556at2759"/>
<dbReference type="Proteomes" id="UP000256690">
    <property type="component" value="Unassembled WGS sequence"/>
</dbReference>
<dbReference type="RefSeq" id="XP_026601315.1">
    <property type="nucleotide sequence ID" value="XM_026750311.1"/>
</dbReference>
<evidence type="ECO:0000313" key="3">
    <source>
        <dbReference type="Proteomes" id="UP000256690"/>
    </source>
</evidence>
<dbReference type="InterPro" id="IPR036047">
    <property type="entry name" value="F-box-like_dom_sf"/>
</dbReference>
<dbReference type="InterPro" id="IPR032675">
    <property type="entry name" value="LRR_dom_sf"/>
</dbReference>
<dbReference type="SUPFAM" id="SSF81383">
    <property type="entry name" value="F-box domain"/>
    <property type="match status" value="1"/>
</dbReference>
<dbReference type="Gene3D" id="1.20.1280.50">
    <property type="match status" value="1"/>
</dbReference>
<dbReference type="EMBL" id="PVWQ01000010">
    <property type="protein sequence ID" value="RDW70784.1"/>
    <property type="molecule type" value="Genomic_DNA"/>
</dbReference>
<proteinExistence type="predicted"/>
<gene>
    <name evidence="2" type="ORF">DSM5745_08295</name>
</gene>
<accession>A0A3D8RA89</accession>
<dbReference type="CDD" id="cd09917">
    <property type="entry name" value="F-box_SF"/>
    <property type="match status" value="1"/>
</dbReference>
<dbReference type="AlphaFoldDB" id="A0A3D8RA89"/>
<keyword evidence="3" id="KW-1185">Reference proteome</keyword>
<comment type="caution">
    <text evidence="2">The sequence shown here is derived from an EMBL/GenBank/DDBJ whole genome shotgun (WGS) entry which is preliminary data.</text>
</comment>